<evidence type="ECO:0000256" key="1">
    <source>
        <dbReference type="SAM" id="MobiDB-lite"/>
    </source>
</evidence>
<name>A0ABQ1X5E0_9BACT</name>
<reference evidence="3" key="1">
    <citation type="journal article" date="2019" name="Int. J. Syst. Evol. Microbiol.">
        <title>The Global Catalogue of Microorganisms (GCM) 10K type strain sequencing project: providing services to taxonomists for standard genome sequencing and annotation.</title>
        <authorList>
            <consortium name="The Broad Institute Genomics Platform"/>
            <consortium name="The Broad Institute Genome Sequencing Center for Infectious Disease"/>
            <person name="Wu L."/>
            <person name="Ma J."/>
        </authorList>
    </citation>
    <scope>NUCLEOTIDE SEQUENCE [LARGE SCALE GENOMIC DNA]</scope>
    <source>
        <strain evidence="3">CGMCC 1.12990</strain>
    </source>
</reference>
<evidence type="ECO:0000313" key="2">
    <source>
        <dbReference type="EMBL" id="GGG60792.1"/>
    </source>
</evidence>
<organism evidence="2 3">
    <name type="scientific">Hymenobacter glacieicola</name>
    <dbReference type="NCBI Taxonomy" id="1562124"/>
    <lineage>
        <taxon>Bacteria</taxon>
        <taxon>Pseudomonadati</taxon>
        <taxon>Bacteroidota</taxon>
        <taxon>Cytophagia</taxon>
        <taxon>Cytophagales</taxon>
        <taxon>Hymenobacteraceae</taxon>
        <taxon>Hymenobacter</taxon>
    </lineage>
</organism>
<keyword evidence="3" id="KW-1185">Reference proteome</keyword>
<proteinExistence type="predicted"/>
<evidence type="ECO:0000313" key="3">
    <source>
        <dbReference type="Proteomes" id="UP000601361"/>
    </source>
</evidence>
<accession>A0ABQ1X5E0</accession>
<feature type="region of interest" description="Disordered" evidence="1">
    <location>
        <begin position="82"/>
        <end position="109"/>
    </location>
</feature>
<comment type="caution">
    <text evidence="2">The sequence shown here is derived from an EMBL/GenBank/DDBJ whole genome shotgun (WGS) entry which is preliminary data.</text>
</comment>
<dbReference type="Proteomes" id="UP000601361">
    <property type="component" value="Unassembled WGS sequence"/>
</dbReference>
<gene>
    <name evidence="2" type="ORF">GCM10011378_41030</name>
</gene>
<dbReference type="EMBL" id="BMGS01000016">
    <property type="protein sequence ID" value="GGG60792.1"/>
    <property type="molecule type" value="Genomic_DNA"/>
</dbReference>
<sequence>MTHALALPSLTAHLRDNPQAGRWGAQKKLTNHAPSLPPEQVLALFEAYYPAGDLQELGERVGMGRREVVEYASRHEIKRVETNTPLARERAQQQATKSDKQQREDEAEKQRVDAYAEGTQRNMIAVGLLPKWRKATDEELAHITKVQKRFAENGYTPYDCPPDMTAAYRAELYGSPEPPLYTL</sequence>
<protein>
    <submittedName>
        <fullName evidence="2">Uncharacterized protein</fullName>
    </submittedName>
</protein>
<dbReference type="RefSeq" id="WP_188559734.1">
    <property type="nucleotide sequence ID" value="NZ_BMGS01000016.1"/>
</dbReference>